<organism evidence="1 2">
    <name type="scientific">Myxococcus llanfairpwllgwyngyllgogerychwyrndrobwllllantysiliogogogochensis</name>
    <dbReference type="NCBI Taxonomy" id="2590453"/>
    <lineage>
        <taxon>Bacteria</taxon>
        <taxon>Pseudomonadati</taxon>
        <taxon>Myxococcota</taxon>
        <taxon>Myxococcia</taxon>
        <taxon>Myxococcales</taxon>
        <taxon>Cystobacterineae</taxon>
        <taxon>Myxococcaceae</taxon>
        <taxon>Myxococcus</taxon>
    </lineage>
</organism>
<dbReference type="AlphaFoldDB" id="A0A540X943"/>
<proteinExistence type="predicted"/>
<accession>A0A540X943</accession>
<dbReference type="CDD" id="cd02440">
    <property type="entry name" value="AdoMet_MTases"/>
    <property type="match status" value="1"/>
</dbReference>
<dbReference type="Proteomes" id="UP000315369">
    <property type="component" value="Unassembled WGS sequence"/>
</dbReference>
<evidence type="ECO:0000313" key="1">
    <source>
        <dbReference type="EMBL" id="TQF17760.1"/>
    </source>
</evidence>
<reference evidence="1 2" key="1">
    <citation type="submission" date="2019-06" db="EMBL/GenBank/DDBJ databases">
        <authorList>
            <person name="Livingstone P."/>
            <person name="Whitworth D."/>
        </authorList>
    </citation>
    <scope>NUCLEOTIDE SEQUENCE [LARGE SCALE GENOMIC DNA]</scope>
    <source>
        <strain evidence="1 2">AM401</strain>
    </source>
</reference>
<dbReference type="InterPro" id="IPR029063">
    <property type="entry name" value="SAM-dependent_MTases_sf"/>
</dbReference>
<dbReference type="Gene3D" id="3.40.50.150">
    <property type="entry name" value="Vaccinia Virus protein VP39"/>
    <property type="match status" value="1"/>
</dbReference>
<comment type="caution">
    <text evidence="1">The sequence shown here is derived from an EMBL/GenBank/DDBJ whole genome shotgun (WGS) entry which is preliminary data.</text>
</comment>
<name>A0A540X943_9BACT</name>
<keyword evidence="1" id="KW-0808">Transferase</keyword>
<sequence length="276" mass="30456">MRFQGFLRMEPAAANEGILAWLREVESLGAMLTNGAAARLGPHAASVDNLRSSVHAALARLLDFKWASPEVKAAARGYMERNPALRQVGRYRFSTDWMSKCEAEWREVLSPLMGQPGARVLEIGSFEGRSAIWLLENVLTHPTSRITCVDLFEGNAARLFDENIATSGAGERVEKLVGLSHVALRRLPPEPVYDFIYVDGSHETYDVLEDAVLCLRLLKPGGVMTFDDYGMAAAQLADFQDISRPDLGIDAFLSAAARHLQVVRKAFQVTVRKNPA</sequence>
<dbReference type="Pfam" id="PF13578">
    <property type="entry name" value="Methyltransf_24"/>
    <property type="match status" value="1"/>
</dbReference>
<gene>
    <name evidence="1" type="ORF">FJV41_01820</name>
</gene>
<dbReference type="SUPFAM" id="SSF53335">
    <property type="entry name" value="S-adenosyl-L-methionine-dependent methyltransferases"/>
    <property type="match status" value="1"/>
</dbReference>
<dbReference type="OrthoDB" id="7236134at2"/>
<keyword evidence="1" id="KW-0489">Methyltransferase</keyword>
<evidence type="ECO:0000313" key="2">
    <source>
        <dbReference type="Proteomes" id="UP000315369"/>
    </source>
</evidence>
<keyword evidence="2" id="KW-1185">Reference proteome</keyword>
<dbReference type="GO" id="GO:0032259">
    <property type="term" value="P:methylation"/>
    <property type="evidence" value="ECO:0007669"/>
    <property type="project" value="UniProtKB-KW"/>
</dbReference>
<dbReference type="GO" id="GO:0008168">
    <property type="term" value="F:methyltransferase activity"/>
    <property type="evidence" value="ECO:0007669"/>
    <property type="project" value="UniProtKB-KW"/>
</dbReference>
<dbReference type="EMBL" id="VIFM01000004">
    <property type="protein sequence ID" value="TQF17760.1"/>
    <property type="molecule type" value="Genomic_DNA"/>
</dbReference>
<protein>
    <submittedName>
        <fullName evidence="1">Class I SAM-dependent methyltransferase</fullName>
    </submittedName>
</protein>